<proteinExistence type="predicted"/>
<protein>
    <submittedName>
        <fullName evidence="1">Uncharacterized protein</fullName>
    </submittedName>
</protein>
<dbReference type="GeneID" id="54413958"/>
<dbReference type="Proteomes" id="UP000799771">
    <property type="component" value="Unassembled WGS sequence"/>
</dbReference>
<reference evidence="1" key="1">
    <citation type="journal article" date="2020" name="Stud. Mycol.">
        <title>101 Dothideomycetes genomes: a test case for predicting lifestyles and emergence of pathogens.</title>
        <authorList>
            <person name="Haridas S."/>
            <person name="Albert R."/>
            <person name="Binder M."/>
            <person name="Bloem J."/>
            <person name="Labutti K."/>
            <person name="Salamov A."/>
            <person name="Andreopoulos B."/>
            <person name="Baker S."/>
            <person name="Barry K."/>
            <person name="Bills G."/>
            <person name="Bluhm B."/>
            <person name="Cannon C."/>
            <person name="Castanera R."/>
            <person name="Culley D."/>
            <person name="Daum C."/>
            <person name="Ezra D."/>
            <person name="Gonzalez J."/>
            <person name="Henrissat B."/>
            <person name="Kuo A."/>
            <person name="Liang C."/>
            <person name="Lipzen A."/>
            <person name="Lutzoni F."/>
            <person name="Magnuson J."/>
            <person name="Mondo S."/>
            <person name="Nolan M."/>
            <person name="Ohm R."/>
            <person name="Pangilinan J."/>
            <person name="Park H.-J."/>
            <person name="Ramirez L."/>
            <person name="Alfaro M."/>
            <person name="Sun H."/>
            <person name="Tritt A."/>
            <person name="Yoshinaga Y."/>
            <person name="Zwiers L.-H."/>
            <person name="Turgeon B."/>
            <person name="Goodwin S."/>
            <person name="Spatafora J."/>
            <person name="Crous P."/>
            <person name="Grigoriev I."/>
        </authorList>
    </citation>
    <scope>NUCLEOTIDE SEQUENCE</scope>
    <source>
        <strain evidence="1">CBS 119687</strain>
    </source>
</reference>
<accession>A0A6A6AR77</accession>
<name>A0A6A6AR77_9PLEO</name>
<dbReference type="EMBL" id="ML977498">
    <property type="protein sequence ID" value="KAF2133678.1"/>
    <property type="molecule type" value="Genomic_DNA"/>
</dbReference>
<organism evidence="1 2">
    <name type="scientific">Dothidotthia symphoricarpi CBS 119687</name>
    <dbReference type="NCBI Taxonomy" id="1392245"/>
    <lineage>
        <taxon>Eukaryota</taxon>
        <taxon>Fungi</taxon>
        <taxon>Dikarya</taxon>
        <taxon>Ascomycota</taxon>
        <taxon>Pezizomycotina</taxon>
        <taxon>Dothideomycetes</taxon>
        <taxon>Pleosporomycetidae</taxon>
        <taxon>Pleosporales</taxon>
        <taxon>Dothidotthiaceae</taxon>
        <taxon>Dothidotthia</taxon>
    </lineage>
</organism>
<dbReference type="AlphaFoldDB" id="A0A6A6AR77"/>
<dbReference type="RefSeq" id="XP_033528065.1">
    <property type="nucleotide sequence ID" value="XM_033673526.1"/>
</dbReference>
<dbReference type="OrthoDB" id="10636915at2759"/>
<gene>
    <name evidence="1" type="ORF">P153DRAFT_96785</name>
</gene>
<evidence type="ECO:0000313" key="1">
    <source>
        <dbReference type="EMBL" id="KAF2133678.1"/>
    </source>
</evidence>
<sequence length="185" mass="19904">MSVDVPTWIEVFAYLANVSELATVATQGNANVLNESSRGKTLKVLLRRFWPALSHLGATRLWRKLKGEDVLASRVADQVDNSHIDGNLLLLCNQVNRQTVVAKCHLHGMKFEVVDHSTSVGSQASAEHVKVLLLGRINQFGPGIFSSHLGHTSPVDDAAALALESLVTLLVAELALHGVGRTVAS</sequence>
<keyword evidence="2" id="KW-1185">Reference proteome</keyword>
<evidence type="ECO:0000313" key="2">
    <source>
        <dbReference type="Proteomes" id="UP000799771"/>
    </source>
</evidence>